<keyword evidence="5" id="KW-1185">Reference proteome</keyword>
<dbReference type="PANTHER" id="PTHR33560">
    <property type="entry name" value="PROTEIN FAM227B"/>
    <property type="match status" value="1"/>
</dbReference>
<proteinExistence type="inferred from homology"/>
<feature type="compositionally biased region" description="Acidic residues" evidence="2">
    <location>
        <begin position="455"/>
        <end position="465"/>
    </location>
</feature>
<evidence type="ECO:0000313" key="3">
    <source>
        <dbReference type="EMBL" id="ELT87221.1"/>
    </source>
</evidence>
<protein>
    <submittedName>
        <fullName evidence="3 4">Uncharacterized protein</fullName>
    </submittedName>
</protein>
<dbReference type="STRING" id="283909.R7T3M0"/>
<feature type="region of interest" description="Disordered" evidence="2">
    <location>
        <begin position="436"/>
        <end position="465"/>
    </location>
</feature>
<dbReference type="HOGENOM" id="CLU_588288_0_0_1"/>
<dbReference type="AlphaFoldDB" id="R7T3M0"/>
<accession>R7T3M0</accession>
<name>R7T3M0_CAPTE</name>
<reference evidence="4" key="3">
    <citation type="submission" date="2015-06" db="UniProtKB">
        <authorList>
            <consortium name="EnsemblMetazoa"/>
        </authorList>
    </citation>
    <scope>IDENTIFICATION</scope>
</reference>
<evidence type="ECO:0000256" key="2">
    <source>
        <dbReference type="SAM" id="MobiDB-lite"/>
    </source>
</evidence>
<reference evidence="3 5" key="2">
    <citation type="journal article" date="2013" name="Nature">
        <title>Insights into bilaterian evolution from three spiralian genomes.</title>
        <authorList>
            <person name="Simakov O."/>
            <person name="Marletaz F."/>
            <person name="Cho S.J."/>
            <person name="Edsinger-Gonzales E."/>
            <person name="Havlak P."/>
            <person name="Hellsten U."/>
            <person name="Kuo D.H."/>
            <person name="Larsson T."/>
            <person name="Lv J."/>
            <person name="Arendt D."/>
            <person name="Savage R."/>
            <person name="Osoegawa K."/>
            <person name="de Jong P."/>
            <person name="Grimwood J."/>
            <person name="Chapman J.A."/>
            <person name="Shapiro H."/>
            <person name="Aerts A."/>
            <person name="Otillar R.P."/>
            <person name="Terry A.Y."/>
            <person name="Boore J.L."/>
            <person name="Grigoriev I.V."/>
            <person name="Lindberg D.R."/>
            <person name="Seaver E.C."/>
            <person name="Weisblat D.A."/>
            <person name="Putnam N.H."/>
            <person name="Rokhsar D.S."/>
        </authorList>
    </citation>
    <scope>NUCLEOTIDE SEQUENCE</scope>
    <source>
        <strain evidence="3 5">I ESC-2004</strain>
    </source>
</reference>
<organism evidence="3">
    <name type="scientific">Capitella teleta</name>
    <name type="common">Polychaete worm</name>
    <dbReference type="NCBI Taxonomy" id="283909"/>
    <lineage>
        <taxon>Eukaryota</taxon>
        <taxon>Metazoa</taxon>
        <taxon>Spiralia</taxon>
        <taxon>Lophotrochozoa</taxon>
        <taxon>Annelida</taxon>
        <taxon>Polychaeta</taxon>
        <taxon>Sedentaria</taxon>
        <taxon>Scolecida</taxon>
        <taxon>Capitellidae</taxon>
        <taxon>Capitella</taxon>
    </lineage>
</organism>
<dbReference type="InterPro" id="IPR029417">
    <property type="entry name" value="FAM227"/>
</dbReference>
<evidence type="ECO:0000313" key="4">
    <source>
        <dbReference type="EnsemblMetazoa" id="CapteP221900"/>
    </source>
</evidence>
<dbReference type="Proteomes" id="UP000014760">
    <property type="component" value="Unassembled WGS sequence"/>
</dbReference>
<reference evidence="5" key="1">
    <citation type="submission" date="2012-12" db="EMBL/GenBank/DDBJ databases">
        <authorList>
            <person name="Hellsten U."/>
            <person name="Grimwood J."/>
            <person name="Chapman J.A."/>
            <person name="Shapiro H."/>
            <person name="Aerts A."/>
            <person name="Otillar R.P."/>
            <person name="Terry A.Y."/>
            <person name="Boore J.L."/>
            <person name="Simakov O."/>
            <person name="Marletaz F."/>
            <person name="Cho S.-J."/>
            <person name="Edsinger-Gonzales E."/>
            <person name="Havlak P."/>
            <person name="Kuo D.-H."/>
            <person name="Larsson T."/>
            <person name="Lv J."/>
            <person name="Arendt D."/>
            <person name="Savage R."/>
            <person name="Osoegawa K."/>
            <person name="de Jong P."/>
            <person name="Lindberg D.R."/>
            <person name="Seaver E.C."/>
            <person name="Weisblat D.A."/>
            <person name="Putnam N.H."/>
            <person name="Grigoriev I.V."/>
            <person name="Rokhsar D.S."/>
        </authorList>
    </citation>
    <scope>NUCLEOTIDE SEQUENCE</scope>
    <source>
        <strain evidence="5">I ESC-2004</strain>
    </source>
</reference>
<gene>
    <name evidence="3" type="ORF">CAPTEDRAFT_221900</name>
</gene>
<comment type="similarity">
    <text evidence="1">Belongs to the FAM227 family.</text>
</comment>
<dbReference type="EMBL" id="AMQN01003672">
    <property type="status" value="NOT_ANNOTATED_CDS"/>
    <property type="molecule type" value="Genomic_DNA"/>
</dbReference>
<dbReference type="EnsemblMetazoa" id="CapteT221900">
    <property type="protein sequence ID" value="CapteP221900"/>
    <property type="gene ID" value="CapteG221900"/>
</dbReference>
<evidence type="ECO:0000313" key="5">
    <source>
        <dbReference type="Proteomes" id="UP000014760"/>
    </source>
</evidence>
<dbReference type="OMA" id="NTISEWM"/>
<sequence>MAWCWPPEIVMLMLRHETTPPDGEKPKKQQAPQTFEEFLKAENLEEWPYRLTCENLLDLEDERQLLGTKEDIEAELQQATHLDTKLMNNLEGRLEKFEQRLHKYGSLLVQFEPTETPCTSRPTSVNQAFLTELESNPMCTSQQLATSKVYADCLAQSIVMVYVEAFPDSKRMFQEEFKQEVLNVVTEWVTGVRPVQGTWKNWNIKRLESKSKMKSAGPKNEIVPIVDETTTKKTLDIDDFHRMVQRLGDPDPTVNKFLSTAKTLGIHTRESTKTGINPVAKGALPVAVVPPLSSPPDAQCETPAVKDAQSHQVGPGPEVKRVLFNIQGRSPLVSHYLQMRQLKTNHDHGIKVRRTQLGKPPPQTQTYKDIIDETKGRSNELSKEYQKICEITGQEIVKIEREQRQTRKRIEDLQKELMFCKNSQEVKRLSDNIFGKKENEMMSRPATRKRTDAISDSEFDSDISD</sequence>
<evidence type="ECO:0000256" key="1">
    <source>
        <dbReference type="ARBA" id="ARBA00008666"/>
    </source>
</evidence>
<dbReference type="PANTHER" id="PTHR33560:SF2">
    <property type="entry name" value="PROTEIN FAM227B"/>
    <property type="match status" value="1"/>
</dbReference>
<dbReference type="OrthoDB" id="73353at2759"/>
<dbReference type="Pfam" id="PF14922">
    <property type="entry name" value="FWWh"/>
    <property type="match status" value="1"/>
</dbReference>
<dbReference type="EMBL" id="AMQN01003673">
    <property type="status" value="NOT_ANNOTATED_CDS"/>
    <property type="molecule type" value="Genomic_DNA"/>
</dbReference>
<dbReference type="EMBL" id="KB312450">
    <property type="protein sequence ID" value="ELT87221.1"/>
    <property type="molecule type" value="Genomic_DNA"/>
</dbReference>
<dbReference type="EMBL" id="AMQN01003671">
    <property type="status" value="NOT_ANNOTATED_CDS"/>
    <property type="molecule type" value="Genomic_DNA"/>
</dbReference>